<comment type="caution">
    <text evidence="1">The sequence shown here is derived from an EMBL/GenBank/DDBJ whole genome shotgun (WGS) entry which is preliminary data.</text>
</comment>
<organism evidence="1 2">
    <name type="scientific">Leptospira stimsonii</name>
    <dbReference type="NCBI Taxonomy" id="2202203"/>
    <lineage>
        <taxon>Bacteria</taxon>
        <taxon>Pseudomonadati</taxon>
        <taxon>Spirochaetota</taxon>
        <taxon>Spirochaetia</taxon>
        <taxon>Leptospirales</taxon>
        <taxon>Leptospiraceae</taxon>
        <taxon>Leptospira</taxon>
    </lineage>
</organism>
<sequence>METDDFGQRARILRGSAQRRTGRFRKRGFTDSSSEKNLVQIPAFKSKNRENSILFRWKHSNGEILQKEIRVYFGTKLNAVAVHSDS</sequence>
<proteinExistence type="predicted"/>
<dbReference type="EMBL" id="QHCS01000002">
    <property type="protein sequence ID" value="RHX86457.1"/>
    <property type="molecule type" value="Genomic_DNA"/>
</dbReference>
<name>A0A8B3CRS0_9LEPT</name>
<evidence type="ECO:0000313" key="1">
    <source>
        <dbReference type="EMBL" id="RHX86457.1"/>
    </source>
</evidence>
<dbReference type="AlphaFoldDB" id="A0A8B3CRS0"/>
<gene>
    <name evidence="1" type="ORF">DLM78_11605</name>
</gene>
<evidence type="ECO:0000313" key="2">
    <source>
        <dbReference type="Proteomes" id="UP000266669"/>
    </source>
</evidence>
<protein>
    <submittedName>
        <fullName evidence="1">Uncharacterized protein</fullName>
    </submittedName>
</protein>
<reference evidence="2" key="1">
    <citation type="submission" date="2018-05" db="EMBL/GenBank/DDBJ databases">
        <title>Leptospira yasudae sp. nov. and Leptospira stimsonii sp. nov., two pathogenic species of the genus Leptospira isolated from environmental sources.</title>
        <authorList>
            <person name="Casanovas-Massana A."/>
            <person name="Hamond C."/>
            <person name="Santos L.A."/>
            <person name="Hacker K.P."/>
            <person name="Balassiano I."/>
            <person name="Medeiros M.A."/>
            <person name="Reis M.G."/>
            <person name="Ko A.I."/>
            <person name="Wunder E.A."/>
        </authorList>
    </citation>
    <scope>NUCLEOTIDE SEQUENCE [LARGE SCALE GENOMIC DNA]</scope>
    <source>
        <strain evidence="2">AMB6-RJ</strain>
    </source>
</reference>
<accession>A0A8B3CRS0</accession>
<dbReference type="Proteomes" id="UP000266669">
    <property type="component" value="Unassembled WGS sequence"/>
</dbReference>